<feature type="compositionally biased region" description="Basic residues" evidence="1">
    <location>
        <begin position="13"/>
        <end position="25"/>
    </location>
</feature>
<reference evidence="2 3" key="1">
    <citation type="submission" date="2020-08" db="EMBL/GenBank/DDBJ databases">
        <title>Sequencing the genomes of 1000 actinobacteria strains.</title>
        <authorList>
            <person name="Klenk H.-P."/>
        </authorList>
    </citation>
    <scope>NUCLEOTIDE SEQUENCE [LARGE SCALE GENOMIC DNA]</scope>
    <source>
        <strain evidence="2 3">DSM 44551</strain>
    </source>
</reference>
<feature type="region of interest" description="Disordered" evidence="1">
    <location>
        <begin position="1"/>
        <end position="290"/>
    </location>
</feature>
<dbReference type="AlphaFoldDB" id="A0A7W8VDX2"/>
<name>A0A7W8VDX2_9ACTN</name>
<dbReference type="EMBL" id="JACHDB010000001">
    <property type="protein sequence ID" value="MBB5432505.1"/>
    <property type="molecule type" value="Genomic_DNA"/>
</dbReference>
<feature type="compositionally biased region" description="Low complexity" evidence="1">
    <location>
        <begin position="262"/>
        <end position="271"/>
    </location>
</feature>
<evidence type="ECO:0000313" key="3">
    <source>
        <dbReference type="Proteomes" id="UP000572635"/>
    </source>
</evidence>
<accession>A0A7W8VDX2</accession>
<evidence type="ECO:0000256" key="1">
    <source>
        <dbReference type="SAM" id="MobiDB-lite"/>
    </source>
</evidence>
<protein>
    <submittedName>
        <fullName evidence="2">Uncharacterized protein</fullName>
    </submittedName>
</protein>
<organism evidence="2 3">
    <name type="scientific">Nocardiopsis composta</name>
    <dbReference type="NCBI Taxonomy" id="157465"/>
    <lineage>
        <taxon>Bacteria</taxon>
        <taxon>Bacillati</taxon>
        <taxon>Actinomycetota</taxon>
        <taxon>Actinomycetes</taxon>
        <taxon>Streptosporangiales</taxon>
        <taxon>Nocardiopsidaceae</taxon>
        <taxon>Nocardiopsis</taxon>
    </lineage>
</organism>
<keyword evidence="3" id="KW-1185">Reference proteome</keyword>
<feature type="compositionally biased region" description="Basic and acidic residues" evidence="1">
    <location>
        <begin position="161"/>
        <end position="175"/>
    </location>
</feature>
<gene>
    <name evidence="2" type="ORF">HDA36_002589</name>
</gene>
<comment type="caution">
    <text evidence="2">The sequence shown here is derived from an EMBL/GenBank/DDBJ whole genome shotgun (WGS) entry which is preliminary data.</text>
</comment>
<feature type="compositionally biased region" description="Basic residues" evidence="1">
    <location>
        <begin position="101"/>
        <end position="114"/>
    </location>
</feature>
<feature type="compositionally biased region" description="Low complexity" evidence="1">
    <location>
        <begin position="63"/>
        <end position="75"/>
    </location>
</feature>
<evidence type="ECO:0000313" key="2">
    <source>
        <dbReference type="EMBL" id="MBB5432505.1"/>
    </source>
</evidence>
<feature type="compositionally biased region" description="Basic residues" evidence="1">
    <location>
        <begin position="146"/>
        <end position="160"/>
    </location>
</feature>
<proteinExistence type="predicted"/>
<sequence>MPLSGVGPGVAGSRRRPGQRRRRDQRRQWTAHEGPRGERAPWGTGLGAVSPDGRGARSPPVHAPARARTAMAPPRGSGCYDGSRISARASWRYRSGAAPARRSRGTRPRAARYARWRERPLSKRLARLRLRTRPGTGAVPGGRGPRAGRRGRRAPGRRGRAKEVIGRSRAEERPARPSPTCPGPYAPGRLSGIRPVARSPRLRDAPQGPTGAGGGGPYSAETTQGSTRVSAGRAAVGHSGVPVRTDGLRGPRNRRRAGGAAGPAPQRRLPLSRPSDASARSPLRCAGPGR</sequence>
<feature type="compositionally biased region" description="Basic residues" evidence="1">
    <location>
        <begin position="122"/>
        <end position="132"/>
    </location>
</feature>
<dbReference type="Proteomes" id="UP000572635">
    <property type="component" value="Unassembled WGS sequence"/>
</dbReference>
<feature type="compositionally biased region" description="Gly residues" evidence="1">
    <location>
        <begin position="1"/>
        <end position="10"/>
    </location>
</feature>
<feature type="compositionally biased region" description="Pro residues" evidence="1">
    <location>
        <begin position="176"/>
        <end position="185"/>
    </location>
</feature>
<feature type="compositionally biased region" description="Polar residues" evidence="1">
    <location>
        <begin position="220"/>
        <end position="229"/>
    </location>
</feature>